<feature type="transmembrane region" description="Helical" evidence="8">
    <location>
        <begin position="282"/>
        <end position="300"/>
    </location>
</feature>
<keyword evidence="5 8" id="KW-0812">Transmembrane</keyword>
<protein>
    <recommendedName>
        <fullName evidence="8">Bcr/CflA family efflux transporter</fullName>
    </recommendedName>
</protein>
<evidence type="ECO:0000313" key="10">
    <source>
        <dbReference type="EMBL" id="MCB6184946.1"/>
    </source>
</evidence>
<feature type="transmembrane region" description="Helical" evidence="8">
    <location>
        <begin position="252"/>
        <end position="270"/>
    </location>
</feature>
<evidence type="ECO:0000313" key="11">
    <source>
        <dbReference type="Proteomes" id="UP001165395"/>
    </source>
</evidence>
<dbReference type="PANTHER" id="PTHR43124:SF3">
    <property type="entry name" value="CHLORAMPHENICOL EFFLUX PUMP RV0191"/>
    <property type="match status" value="1"/>
</dbReference>
<feature type="domain" description="Major facilitator superfamily (MFS) profile" evidence="9">
    <location>
        <begin position="10"/>
        <end position="396"/>
    </location>
</feature>
<evidence type="ECO:0000256" key="5">
    <source>
        <dbReference type="ARBA" id="ARBA00022692"/>
    </source>
</evidence>
<feature type="transmembrane region" description="Helical" evidence="8">
    <location>
        <begin position="165"/>
        <end position="187"/>
    </location>
</feature>
<feature type="transmembrane region" description="Helical" evidence="8">
    <location>
        <begin position="12"/>
        <end position="32"/>
    </location>
</feature>
<dbReference type="RefSeq" id="WP_227181764.1">
    <property type="nucleotide sequence ID" value="NZ_JAJBZT010000010.1"/>
</dbReference>
<feature type="transmembrane region" description="Helical" evidence="8">
    <location>
        <begin position="79"/>
        <end position="98"/>
    </location>
</feature>
<dbReference type="Proteomes" id="UP001165395">
    <property type="component" value="Unassembled WGS sequence"/>
</dbReference>
<feature type="transmembrane region" description="Helical" evidence="8">
    <location>
        <begin position="370"/>
        <end position="393"/>
    </location>
</feature>
<reference evidence="10" key="1">
    <citation type="submission" date="2021-10" db="EMBL/GenBank/DDBJ databases">
        <title>The complete genome sequence of Leeia sp. TBRC 13508.</title>
        <authorList>
            <person name="Charoenyingcharoen P."/>
            <person name="Yukphan P."/>
        </authorList>
    </citation>
    <scope>NUCLEOTIDE SEQUENCE</scope>
    <source>
        <strain evidence="10">TBRC 13508</strain>
    </source>
</reference>
<comment type="similarity">
    <text evidence="2 8">Belongs to the major facilitator superfamily. Bcr/CmlA family.</text>
</comment>
<feature type="transmembrane region" description="Helical" evidence="8">
    <location>
        <begin position="306"/>
        <end position="332"/>
    </location>
</feature>
<dbReference type="InterPro" id="IPR036259">
    <property type="entry name" value="MFS_trans_sf"/>
</dbReference>
<dbReference type="Gene3D" id="1.20.1720.10">
    <property type="entry name" value="Multidrug resistance protein D"/>
    <property type="match status" value="1"/>
</dbReference>
<keyword evidence="4" id="KW-1003">Cell membrane</keyword>
<dbReference type="SUPFAM" id="SSF103473">
    <property type="entry name" value="MFS general substrate transporter"/>
    <property type="match status" value="1"/>
</dbReference>
<organism evidence="10 11">
    <name type="scientific">Leeia speluncae</name>
    <dbReference type="NCBI Taxonomy" id="2884804"/>
    <lineage>
        <taxon>Bacteria</taxon>
        <taxon>Pseudomonadati</taxon>
        <taxon>Pseudomonadota</taxon>
        <taxon>Betaproteobacteria</taxon>
        <taxon>Neisseriales</taxon>
        <taxon>Leeiaceae</taxon>
        <taxon>Leeia</taxon>
    </lineage>
</organism>
<evidence type="ECO:0000256" key="3">
    <source>
        <dbReference type="ARBA" id="ARBA00022448"/>
    </source>
</evidence>
<evidence type="ECO:0000256" key="8">
    <source>
        <dbReference type="RuleBase" id="RU365088"/>
    </source>
</evidence>
<feature type="transmembrane region" description="Helical" evidence="8">
    <location>
        <begin position="104"/>
        <end position="125"/>
    </location>
</feature>
<evidence type="ECO:0000259" key="9">
    <source>
        <dbReference type="PROSITE" id="PS50850"/>
    </source>
</evidence>
<evidence type="ECO:0000256" key="6">
    <source>
        <dbReference type="ARBA" id="ARBA00022989"/>
    </source>
</evidence>
<accession>A0ABS8DAJ9</accession>
<dbReference type="NCBIfam" id="NF008314">
    <property type="entry name" value="PRK11102.1"/>
    <property type="match status" value="1"/>
</dbReference>
<dbReference type="CDD" id="cd17320">
    <property type="entry name" value="MFS_MdfA_MDR_like"/>
    <property type="match status" value="1"/>
</dbReference>
<dbReference type="InterPro" id="IPR011701">
    <property type="entry name" value="MFS"/>
</dbReference>
<keyword evidence="8" id="KW-0997">Cell inner membrane</keyword>
<evidence type="ECO:0000256" key="2">
    <source>
        <dbReference type="ARBA" id="ARBA00006236"/>
    </source>
</evidence>
<gene>
    <name evidence="10" type="ORF">LIN78_15465</name>
</gene>
<evidence type="ECO:0000256" key="4">
    <source>
        <dbReference type="ARBA" id="ARBA00022475"/>
    </source>
</evidence>
<comment type="subcellular location">
    <subcellularLocation>
        <location evidence="8">Cell inner membrane</location>
        <topology evidence="8">Multi-pass membrane protein</topology>
    </subcellularLocation>
    <subcellularLocation>
        <location evidence="1">Cell membrane</location>
        <topology evidence="1">Multi-pass membrane protein</topology>
    </subcellularLocation>
</comment>
<evidence type="ECO:0000256" key="1">
    <source>
        <dbReference type="ARBA" id="ARBA00004651"/>
    </source>
</evidence>
<evidence type="ECO:0000256" key="7">
    <source>
        <dbReference type="ARBA" id="ARBA00023136"/>
    </source>
</evidence>
<feature type="transmembrane region" description="Helical" evidence="8">
    <location>
        <begin position="344"/>
        <end position="364"/>
    </location>
</feature>
<dbReference type="PANTHER" id="PTHR43124">
    <property type="entry name" value="PURINE EFFLUX PUMP PBUE"/>
    <property type="match status" value="1"/>
</dbReference>
<proteinExistence type="inferred from homology"/>
<keyword evidence="7 8" id="KW-0472">Membrane</keyword>
<comment type="caution">
    <text evidence="10">The sequence shown here is derived from an EMBL/GenBank/DDBJ whole genome shotgun (WGS) entry which is preliminary data.</text>
</comment>
<dbReference type="NCBIfam" id="TIGR00710">
    <property type="entry name" value="efflux_Bcr_CflA"/>
    <property type="match status" value="1"/>
</dbReference>
<name>A0ABS8DAJ9_9NEIS</name>
<dbReference type="InterPro" id="IPR004812">
    <property type="entry name" value="Efflux_drug-R_Bcr/CmlA"/>
</dbReference>
<dbReference type="EMBL" id="JAJBZT010000010">
    <property type="protein sequence ID" value="MCB6184946.1"/>
    <property type="molecule type" value="Genomic_DNA"/>
</dbReference>
<feature type="transmembrane region" description="Helical" evidence="8">
    <location>
        <begin position="52"/>
        <end position="70"/>
    </location>
</feature>
<sequence length="403" mass="43545">MNLSDLPIRTSRLIALLGLLVAFGPFAIDMYLPNLPVMGHELGVGQDDMQHTLSAFLLGFCVGMLFYGPLSDRFGRRPLLLVGIGLYVVSSLLCAFAHQIDSLITFRLLQAIGGGAGSVMARAIVRDVFPKEDAASVLSKMALVTMVAPLIAPLVGGWLGNHIGWRAVFVLLSVQGLISGWLVWRYLPETLPSTQRSHGGLGTVLVNYWRLLIDPRNLLLIIGMGFPFAGMFAFITGSPFVYIERFGVNNQFYGFLFGANIIGQAIFTLINTQLLKRYSPLAITNIAILLALTASIGALLTDTTSLWLLVPMIVVYVGLTIAINANAMAALLGRHQHQIGSISALAVSIEFGFGSLASFIVAALQPHTPHAMTCVMLGCAVIAAICLFVYRWLETPQISLQKS</sequence>
<dbReference type="PROSITE" id="PS50850">
    <property type="entry name" value="MFS"/>
    <property type="match status" value="1"/>
</dbReference>
<dbReference type="InterPro" id="IPR050189">
    <property type="entry name" value="MFS_Efflux_Transporters"/>
</dbReference>
<feature type="transmembrane region" description="Helical" evidence="8">
    <location>
        <begin position="137"/>
        <end position="159"/>
    </location>
</feature>
<keyword evidence="6 8" id="KW-1133">Transmembrane helix</keyword>
<keyword evidence="11" id="KW-1185">Reference proteome</keyword>
<feature type="transmembrane region" description="Helical" evidence="8">
    <location>
        <begin position="218"/>
        <end position="240"/>
    </location>
</feature>
<dbReference type="InterPro" id="IPR020846">
    <property type="entry name" value="MFS_dom"/>
</dbReference>
<dbReference type="Pfam" id="PF07690">
    <property type="entry name" value="MFS_1"/>
    <property type="match status" value="1"/>
</dbReference>
<keyword evidence="3 8" id="KW-0813">Transport</keyword>